<evidence type="ECO:0000256" key="3">
    <source>
        <dbReference type="ARBA" id="ARBA00021009"/>
    </source>
</evidence>
<feature type="transmembrane region" description="Helical" evidence="9">
    <location>
        <begin position="142"/>
        <end position="160"/>
    </location>
</feature>
<comment type="similarity">
    <text evidence="2 7">Belongs to the complex I subunit 1 family.</text>
</comment>
<protein>
    <recommendedName>
        <fullName evidence="3 8">NADH-ubiquinone oxidoreductase chain 1</fullName>
        <ecNumber evidence="8">7.1.1.2</ecNumber>
    </recommendedName>
</protein>
<keyword evidence="4 7" id="KW-0812">Transmembrane</keyword>
<dbReference type="InterPro" id="IPR001694">
    <property type="entry name" value="NADH_UbQ_OxRdtase_su1/FPO"/>
</dbReference>
<feature type="transmembrane region" description="Helical" evidence="9">
    <location>
        <begin position="172"/>
        <end position="193"/>
    </location>
</feature>
<sequence length="311" mass="35523">MMTFNMSILSTFIFALAAMAFFTLLERKILGYMQLRKGPNKVSVMGLPQPIADALKLFTKSSSTPMMANLLPFLLSPMISLVLALILWVLMPSPNPSMYLKYGLILFLCISSLSVYTTIGMGWSSNSKYALLGALRSVAQTISYEVTLALWLISALFLINNMNIQWMMNNNMFSIMILSPIMMYIWFTCLLAETNRTPFDFTEGESELVSGFNTEYASSSFAFIFMSEYMNIMLVSIMSSALFMQKMQSHIMSFTLMTMQSIFIMVMFIVIRGTLPRMRYDRLMNLTWMSFLPLSLSYIINKVWLALFTLI</sequence>
<organism evidence="10">
    <name type="scientific">Syllis sp. JYC-2022</name>
    <dbReference type="NCBI Taxonomy" id="2928755"/>
    <lineage>
        <taxon>Eukaryota</taxon>
        <taxon>Metazoa</taxon>
        <taxon>Spiralia</taxon>
        <taxon>Lophotrochozoa</taxon>
        <taxon>Annelida</taxon>
        <taxon>Polychaeta</taxon>
        <taxon>Errantia</taxon>
        <taxon>Phyllodocida</taxon>
        <taxon>Syllidae</taxon>
        <taxon>Syllis</taxon>
    </lineage>
</organism>
<feature type="transmembrane region" description="Helical" evidence="9">
    <location>
        <begin position="291"/>
        <end position="310"/>
    </location>
</feature>
<geneLocation type="mitochondrion" evidence="10"/>
<evidence type="ECO:0000256" key="6">
    <source>
        <dbReference type="ARBA" id="ARBA00023136"/>
    </source>
</evidence>
<dbReference type="GO" id="GO:0003954">
    <property type="term" value="F:NADH dehydrogenase activity"/>
    <property type="evidence" value="ECO:0007669"/>
    <property type="project" value="TreeGrafter"/>
</dbReference>
<evidence type="ECO:0000256" key="5">
    <source>
        <dbReference type="ARBA" id="ARBA00022989"/>
    </source>
</evidence>
<dbReference type="PROSITE" id="PS00668">
    <property type="entry name" value="COMPLEX1_ND1_2"/>
    <property type="match status" value="1"/>
</dbReference>
<keyword evidence="8 10" id="KW-0496">Mitochondrion</keyword>
<evidence type="ECO:0000256" key="2">
    <source>
        <dbReference type="ARBA" id="ARBA00010535"/>
    </source>
</evidence>
<dbReference type="InterPro" id="IPR018086">
    <property type="entry name" value="NADH_UbQ_OxRdtase_su1_CS"/>
</dbReference>
<dbReference type="Pfam" id="PF00146">
    <property type="entry name" value="NADHdh"/>
    <property type="match status" value="1"/>
</dbReference>
<comment type="catalytic activity">
    <reaction evidence="8">
        <text>a ubiquinone + NADH + 5 H(+)(in) = a ubiquinol + NAD(+) + 4 H(+)(out)</text>
        <dbReference type="Rhea" id="RHEA:29091"/>
        <dbReference type="Rhea" id="RHEA-COMP:9565"/>
        <dbReference type="Rhea" id="RHEA-COMP:9566"/>
        <dbReference type="ChEBI" id="CHEBI:15378"/>
        <dbReference type="ChEBI" id="CHEBI:16389"/>
        <dbReference type="ChEBI" id="CHEBI:17976"/>
        <dbReference type="ChEBI" id="CHEBI:57540"/>
        <dbReference type="ChEBI" id="CHEBI:57945"/>
        <dbReference type="EC" id="7.1.1.2"/>
    </reaction>
</comment>
<feature type="transmembrane region" description="Helical" evidence="9">
    <location>
        <begin position="221"/>
        <end position="244"/>
    </location>
</feature>
<dbReference type="GO" id="GO:0008137">
    <property type="term" value="F:NADH dehydrogenase (ubiquinone) activity"/>
    <property type="evidence" value="ECO:0007669"/>
    <property type="project" value="UniProtKB-EC"/>
</dbReference>
<evidence type="ECO:0000256" key="8">
    <source>
        <dbReference type="RuleBase" id="RU000473"/>
    </source>
</evidence>
<gene>
    <name evidence="10" type="primary">nad1</name>
</gene>
<dbReference type="AlphaFoldDB" id="A0A976RVF7"/>
<feature type="transmembrane region" description="Helical" evidence="9">
    <location>
        <begin position="251"/>
        <end position="271"/>
    </location>
</feature>
<evidence type="ECO:0000256" key="7">
    <source>
        <dbReference type="RuleBase" id="RU000471"/>
    </source>
</evidence>
<keyword evidence="7" id="KW-0520">NAD</keyword>
<evidence type="ECO:0000256" key="1">
    <source>
        <dbReference type="ARBA" id="ARBA00004141"/>
    </source>
</evidence>
<dbReference type="PANTHER" id="PTHR11432">
    <property type="entry name" value="NADH DEHYDROGENASE SUBUNIT 1"/>
    <property type="match status" value="1"/>
</dbReference>
<dbReference type="PANTHER" id="PTHR11432:SF3">
    <property type="entry name" value="NADH-UBIQUINONE OXIDOREDUCTASE CHAIN 1"/>
    <property type="match status" value="1"/>
</dbReference>
<name>A0A976RVF7_9ANNE</name>
<dbReference type="EC" id="7.1.1.2" evidence="8"/>
<keyword evidence="8" id="KW-0830">Ubiquinone</keyword>
<keyword evidence="5 9" id="KW-1133">Transmembrane helix</keyword>
<dbReference type="GO" id="GO:0009060">
    <property type="term" value="P:aerobic respiration"/>
    <property type="evidence" value="ECO:0007669"/>
    <property type="project" value="TreeGrafter"/>
</dbReference>
<proteinExistence type="inferred from homology"/>
<feature type="transmembrane region" description="Helical" evidence="9">
    <location>
        <begin position="70"/>
        <end position="90"/>
    </location>
</feature>
<dbReference type="HAMAP" id="MF_01350">
    <property type="entry name" value="NDH1_NuoH"/>
    <property type="match status" value="1"/>
</dbReference>
<accession>A0A976RVF7</accession>
<comment type="subcellular location">
    <subcellularLocation>
        <location evidence="1">Membrane</location>
        <topology evidence="1">Multi-pass membrane protein</topology>
    </subcellularLocation>
    <subcellularLocation>
        <location evidence="7">Mitochondrion inner membrane</location>
        <topology evidence="7">Multi-pass membrane protein</topology>
    </subcellularLocation>
</comment>
<keyword evidence="6 9" id="KW-0472">Membrane</keyword>
<evidence type="ECO:0000313" key="10">
    <source>
        <dbReference type="EMBL" id="URP31073.1"/>
    </source>
</evidence>
<dbReference type="EMBL" id="ON312495">
    <property type="protein sequence ID" value="URP31073.1"/>
    <property type="molecule type" value="Genomic_DNA"/>
</dbReference>
<dbReference type="GO" id="GO:0005743">
    <property type="term" value="C:mitochondrial inner membrane"/>
    <property type="evidence" value="ECO:0007669"/>
    <property type="project" value="UniProtKB-SubCell"/>
</dbReference>
<evidence type="ECO:0000256" key="9">
    <source>
        <dbReference type="SAM" id="Phobius"/>
    </source>
</evidence>
<reference evidence="10" key="1">
    <citation type="submission" date="2022-04" db="EMBL/GenBank/DDBJ databases">
        <authorList>
            <person name="Chae J.Y."/>
            <person name="Kim M.-S."/>
        </authorList>
    </citation>
    <scope>NUCLEOTIDE SEQUENCE</scope>
</reference>
<feature type="transmembrane region" description="Helical" evidence="9">
    <location>
        <begin position="102"/>
        <end position="122"/>
    </location>
</feature>
<evidence type="ECO:0000256" key="4">
    <source>
        <dbReference type="ARBA" id="ARBA00022692"/>
    </source>
</evidence>